<protein>
    <recommendedName>
        <fullName evidence="3">DUF2187 domain-containing protein</fullName>
    </recommendedName>
</protein>
<organism evidence="1 2">
    <name type="scientific">Peribacillus deserti</name>
    <dbReference type="NCBI Taxonomy" id="673318"/>
    <lineage>
        <taxon>Bacteria</taxon>
        <taxon>Bacillati</taxon>
        <taxon>Bacillota</taxon>
        <taxon>Bacilli</taxon>
        <taxon>Bacillales</taxon>
        <taxon>Bacillaceae</taxon>
        <taxon>Peribacillus</taxon>
    </lineage>
</organism>
<dbReference type="RefSeq" id="WP_204548336.1">
    <property type="nucleotide sequence ID" value="NZ_JAFBFI010000039.1"/>
</dbReference>
<gene>
    <name evidence="1" type="ORF">JOC77_004294</name>
</gene>
<proteinExistence type="predicted"/>
<keyword evidence="2" id="KW-1185">Reference proteome</keyword>
<evidence type="ECO:0000313" key="1">
    <source>
        <dbReference type="EMBL" id="MBM7694815.1"/>
    </source>
</evidence>
<accession>A0ABS2QP58</accession>
<dbReference type="Proteomes" id="UP000823486">
    <property type="component" value="Unassembled WGS sequence"/>
</dbReference>
<name>A0ABS2QP58_9BACI</name>
<comment type="caution">
    <text evidence="1">The sequence shown here is derived from an EMBL/GenBank/DDBJ whole genome shotgun (WGS) entry which is preliminary data.</text>
</comment>
<evidence type="ECO:0000313" key="2">
    <source>
        <dbReference type="Proteomes" id="UP000823486"/>
    </source>
</evidence>
<sequence>MMFNISAGQKVKVFAGTTYIGEVVDVKTHGFWLTEDYETEEYISFIDTETIKILE</sequence>
<dbReference type="EMBL" id="JAFBFI010000039">
    <property type="protein sequence ID" value="MBM7694815.1"/>
    <property type="molecule type" value="Genomic_DNA"/>
</dbReference>
<evidence type="ECO:0008006" key="3">
    <source>
        <dbReference type="Google" id="ProtNLM"/>
    </source>
</evidence>
<reference evidence="1 2" key="1">
    <citation type="submission" date="2021-01" db="EMBL/GenBank/DDBJ databases">
        <title>Genomic Encyclopedia of Type Strains, Phase IV (KMG-IV): sequencing the most valuable type-strain genomes for metagenomic binning, comparative biology and taxonomic classification.</title>
        <authorList>
            <person name="Goeker M."/>
        </authorList>
    </citation>
    <scope>NUCLEOTIDE SEQUENCE [LARGE SCALE GENOMIC DNA]</scope>
    <source>
        <strain evidence="1 2">DSM 105482</strain>
    </source>
</reference>